<dbReference type="InterPro" id="IPR023828">
    <property type="entry name" value="Peptidase_S8_Ser-AS"/>
</dbReference>
<dbReference type="Proteomes" id="UP000612362">
    <property type="component" value="Unassembled WGS sequence"/>
</dbReference>
<sequence>MRILRHRLALPVLVGLLVLGLIIVFAPNIISRAEQHQGDANYIVVFQPKMPIDTQQISNRGHHILRDMSKADIMVVRSNNLSDLETLPGVKSVALDTFAFAMPDERPVTITRNSVSVAADGTSSTQGCASNSQTCPLQWDLSRINLAQAWQTTQGSASVRVANLDTGLRSTHEDVGTNYDRAHSRSFVEPSSSCTKKDDVTSIEDFDGHGTWTATHIAGKNGPQMSGIAPNTTLINVRVLNACGSGALSWLLNGMYYANNIGAQIINMSMGTYICADGVIPGSARCGNQQAVGNDQATWDAFTNMVSYLKQNGTTVIAAGGNDHVEIDQNGRVMSANSLPESGNGTTNNDLRGTSLVPGGVPGVISVGAVNRVTNAANSGSTKYGQYGASQREQMAYYSNYGPRIDLSAPGGARNYNVPVNDCVSSDCSRLEANTSLIGASDNPGVFGAYGVDSNGQGCDNCYAYIQGTSTAAPEVAGVAALALAARPNMNPSELISWLRQSVTPFASTNDTPPVTSDPNSPYYNVTLDYKGTPIPNNEMGTGIIDAAAAVGTDDQFQVTYQP</sequence>
<feature type="active site" description="Charge relay system" evidence="5 6">
    <location>
        <position position="165"/>
    </location>
</feature>
<dbReference type="EMBL" id="BNJF01000002">
    <property type="protein sequence ID" value="GHO46482.1"/>
    <property type="molecule type" value="Genomic_DNA"/>
</dbReference>
<dbReference type="RefSeq" id="WP_220195857.1">
    <property type="nucleotide sequence ID" value="NZ_BNJF01000002.1"/>
</dbReference>
<evidence type="ECO:0000313" key="8">
    <source>
        <dbReference type="EMBL" id="GHO46482.1"/>
    </source>
</evidence>
<evidence type="ECO:0000256" key="3">
    <source>
        <dbReference type="ARBA" id="ARBA00022801"/>
    </source>
</evidence>
<comment type="caution">
    <text evidence="8">The sequence shown here is derived from an EMBL/GenBank/DDBJ whole genome shotgun (WGS) entry which is preliminary data.</text>
</comment>
<evidence type="ECO:0000256" key="2">
    <source>
        <dbReference type="ARBA" id="ARBA00022670"/>
    </source>
</evidence>
<feature type="active site" description="Charge relay system" evidence="5 6">
    <location>
        <position position="209"/>
    </location>
</feature>
<dbReference type="InterPro" id="IPR015500">
    <property type="entry name" value="Peptidase_S8_subtilisin-rel"/>
</dbReference>
<evidence type="ECO:0000256" key="1">
    <source>
        <dbReference type="ARBA" id="ARBA00011073"/>
    </source>
</evidence>
<feature type="active site" description="Charge relay system" evidence="5 6">
    <location>
        <position position="470"/>
    </location>
</feature>
<evidence type="ECO:0000256" key="4">
    <source>
        <dbReference type="ARBA" id="ARBA00022825"/>
    </source>
</evidence>
<dbReference type="PANTHER" id="PTHR43806">
    <property type="entry name" value="PEPTIDASE S8"/>
    <property type="match status" value="1"/>
</dbReference>
<comment type="similarity">
    <text evidence="1 6">Belongs to the peptidase S8 family.</text>
</comment>
<keyword evidence="9" id="KW-1185">Reference proteome</keyword>
<proteinExistence type="inferred from homology"/>
<evidence type="ECO:0000259" key="7">
    <source>
        <dbReference type="Pfam" id="PF00082"/>
    </source>
</evidence>
<evidence type="ECO:0000313" key="9">
    <source>
        <dbReference type="Proteomes" id="UP000612362"/>
    </source>
</evidence>
<organism evidence="8 9">
    <name type="scientific">Ktedonospora formicarum</name>
    <dbReference type="NCBI Taxonomy" id="2778364"/>
    <lineage>
        <taxon>Bacteria</taxon>
        <taxon>Bacillati</taxon>
        <taxon>Chloroflexota</taxon>
        <taxon>Ktedonobacteria</taxon>
        <taxon>Ktedonobacterales</taxon>
        <taxon>Ktedonobacteraceae</taxon>
        <taxon>Ktedonospora</taxon>
    </lineage>
</organism>
<keyword evidence="2 6" id="KW-0645">Protease</keyword>
<dbReference type="Gene3D" id="3.40.50.200">
    <property type="entry name" value="Peptidase S8/S53 domain"/>
    <property type="match status" value="1"/>
</dbReference>
<protein>
    <recommendedName>
        <fullName evidence="7">Peptidase S8/S53 domain-containing protein</fullName>
    </recommendedName>
</protein>
<dbReference type="AlphaFoldDB" id="A0A8J3MRV8"/>
<gene>
    <name evidence="8" type="ORF">KSX_46450</name>
</gene>
<evidence type="ECO:0000256" key="6">
    <source>
        <dbReference type="PROSITE-ProRule" id="PRU01240"/>
    </source>
</evidence>
<keyword evidence="3 6" id="KW-0378">Hydrolase</keyword>
<dbReference type="GO" id="GO:0004252">
    <property type="term" value="F:serine-type endopeptidase activity"/>
    <property type="evidence" value="ECO:0007669"/>
    <property type="project" value="UniProtKB-UniRule"/>
</dbReference>
<dbReference type="PRINTS" id="PR00723">
    <property type="entry name" value="SUBTILISIN"/>
</dbReference>
<feature type="domain" description="Peptidase S8/S53" evidence="7">
    <location>
        <begin position="158"/>
        <end position="522"/>
    </location>
</feature>
<keyword evidence="4 6" id="KW-0720">Serine protease</keyword>
<dbReference type="InterPro" id="IPR000209">
    <property type="entry name" value="Peptidase_S8/S53_dom"/>
</dbReference>
<name>A0A8J3MRV8_9CHLR</name>
<dbReference type="PROSITE" id="PS51892">
    <property type="entry name" value="SUBTILASE"/>
    <property type="match status" value="1"/>
</dbReference>
<dbReference type="GO" id="GO:0006508">
    <property type="term" value="P:proteolysis"/>
    <property type="evidence" value="ECO:0007669"/>
    <property type="project" value="UniProtKB-KW"/>
</dbReference>
<reference evidence="8" key="1">
    <citation type="submission" date="2020-10" db="EMBL/GenBank/DDBJ databases">
        <title>Taxonomic study of unclassified bacteria belonging to the class Ktedonobacteria.</title>
        <authorList>
            <person name="Yabe S."/>
            <person name="Wang C.M."/>
            <person name="Zheng Y."/>
            <person name="Sakai Y."/>
            <person name="Cavaletti L."/>
            <person name="Monciardini P."/>
            <person name="Donadio S."/>
        </authorList>
    </citation>
    <scope>NUCLEOTIDE SEQUENCE</scope>
    <source>
        <strain evidence="8">SOSP1-1</strain>
    </source>
</reference>
<dbReference type="Pfam" id="PF00082">
    <property type="entry name" value="Peptidase_S8"/>
    <property type="match status" value="1"/>
</dbReference>
<dbReference type="PANTHER" id="PTHR43806:SF11">
    <property type="entry name" value="CEREVISIN-RELATED"/>
    <property type="match status" value="1"/>
</dbReference>
<dbReference type="PROSITE" id="PS00138">
    <property type="entry name" value="SUBTILASE_SER"/>
    <property type="match status" value="1"/>
</dbReference>
<accession>A0A8J3MRV8</accession>
<dbReference type="InterPro" id="IPR050131">
    <property type="entry name" value="Peptidase_S8_subtilisin-like"/>
</dbReference>
<evidence type="ECO:0000256" key="5">
    <source>
        <dbReference type="PIRSR" id="PIRSR615500-1"/>
    </source>
</evidence>
<dbReference type="InterPro" id="IPR036852">
    <property type="entry name" value="Peptidase_S8/S53_dom_sf"/>
</dbReference>
<dbReference type="SUPFAM" id="SSF52743">
    <property type="entry name" value="Subtilisin-like"/>
    <property type="match status" value="1"/>
</dbReference>